<reference evidence="5" key="1">
    <citation type="journal article" date="2019" name="Int. J. Syst. Evol. Microbiol.">
        <title>The Global Catalogue of Microorganisms (GCM) 10K type strain sequencing project: providing services to taxonomists for standard genome sequencing and annotation.</title>
        <authorList>
            <consortium name="The Broad Institute Genomics Platform"/>
            <consortium name="The Broad Institute Genome Sequencing Center for Infectious Disease"/>
            <person name="Wu L."/>
            <person name="Ma J."/>
        </authorList>
    </citation>
    <scope>NUCLEOTIDE SEQUENCE [LARGE SCALE GENOMIC DNA]</scope>
    <source>
        <strain evidence="5">JCM 19125</strain>
    </source>
</reference>
<feature type="signal peptide" evidence="2">
    <location>
        <begin position="1"/>
        <end position="23"/>
    </location>
</feature>
<keyword evidence="2" id="KW-0732">Signal</keyword>
<organism evidence="4 5">
    <name type="scientific">Tessaracoccus lubricantis</name>
    <dbReference type="NCBI Taxonomy" id="545543"/>
    <lineage>
        <taxon>Bacteria</taxon>
        <taxon>Bacillati</taxon>
        <taxon>Actinomycetota</taxon>
        <taxon>Actinomycetes</taxon>
        <taxon>Propionibacteriales</taxon>
        <taxon>Propionibacteriaceae</taxon>
        <taxon>Tessaracoccus</taxon>
    </lineage>
</organism>
<evidence type="ECO:0000256" key="2">
    <source>
        <dbReference type="SAM" id="SignalP"/>
    </source>
</evidence>
<proteinExistence type="inferred from homology"/>
<dbReference type="Pfam" id="PF00079">
    <property type="entry name" value="Serpin"/>
    <property type="match status" value="1"/>
</dbReference>
<dbReference type="Proteomes" id="UP001501521">
    <property type="component" value="Unassembled WGS sequence"/>
</dbReference>
<evidence type="ECO:0000259" key="3">
    <source>
        <dbReference type="SMART" id="SM00093"/>
    </source>
</evidence>
<dbReference type="RefSeq" id="WP_345579251.1">
    <property type="nucleotide sequence ID" value="NZ_BAABLV010000013.1"/>
</dbReference>
<dbReference type="SMART" id="SM00093">
    <property type="entry name" value="SERPIN"/>
    <property type="match status" value="1"/>
</dbReference>
<dbReference type="InterPro" id="IPR042178">
    <property type="entry name" value="Serpin_sf_1"/>
</dbReference>
<feature type="domain" description="Serpin" evidence="3">
    <location>
        <begin position="53"/>
        <end position="402"/>
    </location>
</feature>
<dbReference type="InterPro" id="IPR042185">
    <property type="entry name" value="Serpin_sf_2"/>
</dbReference>
<dbReference type="EMBL" id="BAABLV010000013">
    <property type="protein sequence ID" value="GAA4893066.1"/>
    <property type="molecule type" value="Genomic_DNA"/>
</dbReference>
<protein>
    <recommendedName>
        <fullName evidence="3">Serpin domain-containing protein</fullName>
    </recommendedName>
</protein>
<dbReference type="Gene3D" id="2.30.39.10">
    <property type="entry name" value="Alpha-1-antitrypsin, domain 1"/>
    <property type="match status" value="1"/>
</dbReference>
<evidence type="ECO:0000313" key="5">
    <source>
        <dbReference type="Proteomes" id="UP001501521"/>
    </source>
</evidence>
<keyword evidence="5" id="KW-1185">Reference proteome</keyword>
<dbReference type="InterPro" id="IPR023796">
    <property type="entry name" value="Serpin_dom"/>
</dbReference>
<accession>A0ABP9F506</accession>
<gene>
    <name evidence="4" type="ORF">GCM10025789_07730</name>
</gene>
<dbReference type="InterPro" id="IPR000215">
    <property type="entry name" value="Serpin_fam"/>
</dbReference>
<dbReference type="PANTHER" id="PTHR11461:SF211">
    <property type="entry name" value="GH10112P-RELATED"/>
    <property type="match status" value="1"/>
</dbReference>
<dbReference type="PANTHER" id="PTHR11461">
    <property type="entry name" value="SERINE PROTEASE INHIBITOR, SERPIN"/>
    <property type="match status" value="1"/>
</dbReference>
<name>A0ABP9F506_9ACTN</name>
<feature type="chain" id="PRO_5046139873" description="Serpin domain-containing protein" evidence="2">
    <location>
        <begin position="24"/>
        <end position="406"/>
    </location>
</feature>
<dbReference type="Gene3D" id="3.30.497.10">
    <property type="entry name" value="Antithrombin, subunit I, domain 2"/>
    <property type="match status" value="1"/>
</dbReference>
<dbReference type="PROSITE" id="PS51257">
    <property type="entry name" value="PROKAR_LIPOPROTEIN"/>
    <property type="match status" value="1"/>
</dbReference>
<comment type="caution">
    <text evidence="4">The sequence shown here is derived from an EMBL/GenBank/DDBJ whole genome shotgun (WGS) entry which is preliminary data.</text>
</comment>
<evidence type="ECO:0000256" key="1">
    <source>
        <dbReference type="RuleBase" id="RU000411"/>
    </source>
</evidence>
<comment type="similarity">
    <text evidence="1">Belongs to the serpin family.</text>
</comment>
<dbReference type="InterPro" id="IPR036186">
    <property type="entry name" value="Serpin_sf"/>
</dbReference>
<dbReference type="SUPFAM" id="SSF56574">
    <property type="entry name" value="Serpins"/>
    <property type="match status" value="1"/>
</dbReference>
<evidence type="ECO:0000313" key="4">
    <source>
        <dbReference type="EMBL" id="GAA4893066.1"/>
    </source>
</evidence>
<sequence>MNIRLLSLIAALALTACAQPAPAINAGEAKGAVAVLDLPYESTPSVDEAADASEALGWLAVQNGEGLNRVVSPSSLSMSLVQAAEGARGASLESIDDALGLAGDHRARAFGALRQSLLEYDDLPSKVDADDPPETPVVHQASRVLAVDSELQQPFLDRLSEFYDAPAQQVTLADAKPNLDAWVKKHTAGLIPQSAVTPDGSTVAVLQDALLFAAAWAQEFTGEPAIPFDTPDGVTPVDGLAGTFSLPFAGGERWTAVRLPYDDALAADVILPRPGVDPLELTERELAEARFVLAQAEPEPVDVTMPAFDLTAKTNLLTALPNIDLSDLGGIFPGGYADQWGQQAKLIVTAKGTVGAAVTEVVVAASGTSQEPRAFKVDRPYVFRVLDTRTGWPLFLAAISNPSEES</sequence>